<dbReference type="EMBL" id="KM102157">
    <property type="protein sequence ID" value="AIM47916.1"/>
    <property type="molecule type" value="Genomic_DNA"/>
</dbReference>
<comment type="subcellular location">
    <subcellularLocation>
        <location evidence="1 9 10">Nucleus</location>
    </subcellularLocation>
</comment>
<dbReference type="PROSITE" id="PS00027">
    <property type="entry name" value="HOMEOBOX_1"/>
    <property type="match status" value="1"/>
</dbReference>
<dbReference type="Gene3D" id="1.10.10.60">
    <property type="entry name" value="Homeodomain-like"/>
    <property type="match status" value="1"/>
</dbReference>
<dbReference type="InterPro" id="IPR001356">
    <property type="entry name" value="HD"/>
</dbReference>
<dbReference type="CDD" id="cd00086">
    <property type="entry name" value="homeodomain"/>
    <property type="match status" value="1"/>
</dbReference>
<feature type="domain" description="Homeobox" evidence="11">
    <location>
        <begin position="133"/>
        <end position="193"/>
    </location>
</feature>
<dbReference type="Pfam" id="PF00046">
    <property type="entry name" value="Homeodomain"/>
    <property type="match status" value="1"/>
</dbReference>
<evidence type="ECO:0000256" key="5">
    <source>
        <dbReference type="ARBA" id="ARBA00023125"/>
    </source>
</evidence>
<reference evidence="12" key="1">
    <citation type="journal article" date="2014" name="Mol. Biol. Evol.">
        <title>Enigmatic Orthology Relationships between Hox Clusters of the African Butterfly Fish and Other Teleosts Following Ancient Whole-Genome Duplication.</title>
        <authorList>
            <person name="Martin K.J."/>
            <person name="Holland P.W."/>
        </authorList>
    </citation>
    <scope>NUCLEOTIDE SEQUENCE</scope>
</reference>
<dbReference type="InterPro" id="IPR009057">
    <property type="entry name" value="Homeodomain-like_sf"/>
</dbReference>
<dbReference type="SUPFAM" id="SSF46689">
    <property type="entry name" value="Homeodomain-like"/>
    <property type="match status" value="1"/>
</dbReference>
<dbReference type="PROSITE" id="PS50071">
    <property type="entry name" value="HOMEOBOX_2"/>
    <property type="match status" value="1"/>
</dbReference>
<keyword evidence="6 9" id="KW-0371">Homeobox</keyword>
<evidence type="ECO:0000256" key="7">
    <source>
        <dbReference type="ARBA" id="ARBA00023163"/>
    </source>
</evidence>
<keyword evidence="4" id="KW-0805">Transcription regulation</keyword>
<dbReference type="PANTHER" id="PTHR45804:SF3">
    <property type="entry name" value="HOMEOBOX PROTEIN HOX-A13"/>
    <property type="match status" value="1"/>
</dbReference>
<evidence type="ECO:0000313" key="12">
    <source>
        <dbReference type="EMBL" id="AIM47916.1"/>
    </source>
</evidence>
<feature type="DNA-binding region" description="Homeobox" evidence="9">
    <location>
        <begin position="135"/>
        <end position="194"/>
    </location>
</feature>
<proteinExistence type="inferred from homology"/>
<sequence>MHMEGAGFYPPGPCATDTTDRCVTPSPALCHSGCCGVSANATGTPARPKERGLYPDFPATPYPRFPAYFDVPAVARVCAGDSGQDARDGYQWSNWATTWESQLYCTKEPQTIWKASPAGSAVFSLSDSSTVYQRGRKKRVPYSKTQLKELEREYTLSKFITKDKRRLIASSTSLSERQVTIWFQNRRVKEKKVSAKLKDFQSYS</sequence>
<dbReference type="AlphaFoldDB" id="A0A088FSD2"/>
<evidence type="ECO:0000256" key="1">
    <source>
        <dbReference type="ARBA" id="ARBA00004123"/>
    </source>
</evidence>
<evidence type="ECO:0000256" key="8">
    <source>
        <dbReference type="ARBA" id="ARBA00023242"/>
    </source>
</evidence>
<keyword evidence="5 9" id="KW-0238">DNA-binding</keyword>
<evidence type="ECO:0000256" key="9">
    <source>
        <dbReference type="PROSITE-ProRule" id="PRU00108"/>
    </source>
</evidence>
<dbReference type="GO" id="GO:0000981">
    <property type="term" value="F:DNA-binding transcription factor activity, RNA polymerase II-specific"/>
    <property type="evidence" value="ECO:0007669"/>
    <property type="project" value="InterPro"/>
</dbReference>
<keyword evidence="8 9" id="KW-0539">Nucleus</keyword>
<evidence type="ECO:0000259" key="11">
    <source>
        <dbReference type="PROSITE" id="PS50071"/>
    </source>
</evidence>
<dbReference type="GO" id="GO:0003677">
    <property type="term" value="F:DNA binding"/>
    <property type="evidence" value="ECO:0007669"/>
    <property type="project" value="UniProtKB-UniRule"/>
</dbReference>
<dbReference type="FunFam" id="1.10.10.60:FF:000084">
    <property type="entry name" value="Homeobox protein Hox-D13"/>
    <property type="match status" value="1"/>
</dbReference>
<dbReference type="InterPro" id="IPR017970">
    <property type="entry name" value="Homeobox_CS"/>
</dbReference>
<organism evidence="12">
    <name type="scientific">Pantodon buchholzi</name>
    <name type="common">Freshwater butterflyfish</name>
    <dbReference type="NCBI Taxonomy" id="8276"/>
    <lineage>
        <taxon>Eukaryota</taxon>
        <taxon>Metazoa</taxon>
        <taxon>Chordata</taxon>
        <taxon>Craniata</taxon>
        <taxon>Vertebrata</taxon>
        <taxon>Euteleostomi</taxon>
        <taxon>Actinopterygii</taxon>
        <taxon>Neopterygii</taxon>
        <taxon>Teleostei</taxon>
        <taxon>Osteoglossocephala</taxon>
        <taxon>Osteoglossomorpha</taxon>
        <taxon>Osteoglossiformes</taxon>
        <taxon>Pantodontidae</taxon>
        <taxon>Pantodon</taxon>
    </lineage>
</organism>
<evidence type="ECO:0000256" key="2">
    <source>
        <dbReference type="ARBA" id="ARBA00006317"/>
    </source>
</evidence>
<dbReference type="SMART" id="SM00389">
    <property type="entry name" value="HOX"/>
    <property type="match status" value="1"/>
</dbReference>
<name>A0A088FSD2_PANBU</name>
<evidence type="ECO:0000256" key="6">
    <source>
        <dbReference type="ARBA" id="ARBA00023155"/>
    </source>
</evidence>
<keyword evidence="3" id="KW-0217">Developmental protein</keyword>
<keyword evidence="7" id="KW-0804">Transcription</keyword>
<evidence type="ECO:0000256" key="3">
    <source>
        <dbReference type="ARBA" id="ARBA00022473"/>
    </source>
</evidence>
<dbReference type="InterPro" id="IPR051003">
    <property type="entry name" value="AP_axis_regulatory_Homeobox"/>
</dbReference>
<accession>A0A088FSD2</accession>
<dbReference type="PANTHER" id="PTHR45804">
    <property type="entry name" value="SEGMENTATION PROTEIN FUSHI TARAZU-LIKE PROTEIN"/>
    <property type="match status" value="1"/>
</dbReference>
<dbReference type="GO" id="GO:0005634">
    <property type="term" value="C:nucleus"/>
    <property type="evidence" value="ECO:0007669"/>
    <property type="project" value="UniProtKB-SubCell"/>
</dbReference>
<dbReference type="GO" id="GO:0000122">
    <property type="term" value="P:negative regulation of transcription by RNA polymerase II"/>
    <property type="evidence" value="ECO:0007669"/>
    <property type="project" value="UniProtKB-ARBA"/>
</dbReference>
<gene>
    <name evidence="12" type="primary">hoxd13x</name>
</gene>
<evidence type="ECO:0000256" key="4">
    <source>
        <dbReference type="ARBA" id="ARBA00023015"/>
    </source>
</evidence>
<protein>
    <submittedName>
        <fullName evidence="12">HOXD13x</fullName>
    </submittedName>
</protein>
<comment type="similarity">
    <text evidence="2">Belongs to the Abd-B homeobox family.</text>
</comment>
<evidence type="ECO:0000256" key="10">
    <source>
        <dbReference type="RuleBase" id="RU000682"/>
    </source>
</evidence>